<accession>F2PXG9</accession>
<dbReference type="Proteomes" id="UP000009169">
    <property type="component" value="Unassembled WGS sequence"/>
</dbReference>
<reference evidence="3" key="1">
    <citation type="journal article" date="2012" name="MBio">
        <title>Comparative genome analysis of Trichophyton rubrum and related dermatophytes reveals candidate genes involved in infection.</title>
        <authorList>
            <person name="Martinez D.A."/>
            <person name="Oliver B.G."/>
            <person name="Graeser Y."/>
            <person name="Goldberg J.M."/>
            <person name="Li W."/>
            <person name="Martinez-Rossi N.M."/>
            <person name="Monod M."/>
            <person name="Shelest E."/>
            <person name="Barton R.C."/>
            <person name="Birch E."/>
            <person name="Brakhage A.A."/>
            <person name="Chen Z."/>
            <person name="Gurr S.J."/>
            <person name="Heiman D."/>
            <person name="Heitman J."/>
            <person name="Kosti I."/>
            <person name="Rossi A."/>
            <person name="Saif S."/>
            <person name="Samalova M."/>
            <person name="Saunders C.W."/>
            <person name="Shea T."/>
            <person name="Summerbell R.C."/>
            <person name="Xu J."/>
            <person name="Young S."/>
            <person name="Zeng Q."/>
            <person name="Birren B.W."/>
            <person name="Cuomo C.A."/>
            <person name="White T.C."/>
        </authorList>
    </citation>
    <scope>NUCLEOTIDE SEQUENCE [LARGE SCALE GENOMIC DNA]</scope>
    <source>
        <strain evidence="3">ATCC MYA-4606 / CBS 127.97</strain>
    </source>
</reference>
<dbReference type="AlphaFoldDB" id="F2PXG9"/>
<feature type="region of interest" description="Disordered" evidence="1">
    <location>
        <begin position="85"/>
        <end position="142"/>
    </location>
</feature>
<name>F2PXG9_TRIEC</name>
<sequence>MKAGWCFLMCVPPYVCPKLRGLMGAGRRLRGGREEEEEDSRREGQRQPQVYTHTPYRGGPLNTRTARVRDRLTLCVLHRESLRTSTGFEASGWPTPCLPERQQEEAEEQRQKKQRQREKMTMGMEGRWKTQSKPDGSPPAAE</sequence>
<feature type="compositionally biased region" description="Basic and acidic residues" evidence="1">
    <location>
        <begin position="101"/>
        <end position="111"/>
    </location>
</feature>
<dbReference type="HOGENOM" id="CLU_1817170_0_0_1"/>
<dbReference type="EMBL" id="DS995749">
    <property type="protein sequence ID" value="EGE06587.1"/>
    <property type="molecule type" value="Genomic_DNA"/>
</dbReference>
<evidence type="ECO:0000256" key="1">
    <source>
        <dbReference type="SAM" id="MobiDB-lite"/>
    </source>
</evidence>
<dbReference type="VEuPathDB" id="FungiDB:TEQG_05585"/>
<protein>
    <submittedName>
        <fullName evidence="2">Uncharacterized protein</fullName>
    </submittedName>
</protein>
<feature type="region of interest" description="Disordered" evidence="1">
    <location>
        <begin position="28"/>
        <end position="64"/>
    </location>
</feature>
<evidence type="ECO:0000313" key="3">
    <source>
        <dbReference type="Proteomes" id="UP000009169"/>
    </source>
</evidence>
<organism evidence="2 3">
    <name type="scientific">Trichophyton equinum (strain ATCC MYA-4606 / CBS 127.97)</name>
    <name type="common">Horse ringworm fungus</name>
    <dbReference type="NCBI Taxonomy" id="559882"/>
    <lineage>
        <taxon>Eukaryota</taxon>
        <taxon>Fungi</taxon>
        <taxon>Dikarya</taxon>
        <taxon>Ascomycota</taxon>
        <taxon>Pezizomycotina</taxon>
        <taxon>Eurotiomycetes</taxon>
        <taxon>Eurotiomycetidae</taxon>
        <taxon>Onygenales</taxon>
        <taxon>Arthrodermataceae</taxon>
        <taxon>Trichophyton</taxon>
    </lineage>
</organism>
<proteinExistence type="predicted"/>
<gene>
    <name evidence="2" type="ORF">TEQG_05585</name>
</gene>
<evidence type="ECO:0000313" key="2">
    <source>
        <dbReference type="EMBL" id="EGE06587.1"/>
    </source>
</evidence>
<keyword evidence="3" id="KW-1185">Reference proteome</keyword>